<dbReference type="EMBL" id="JAAKDE010000002">
    <property type="protein sequence ID" value="MBA2132184.1"/>
    <property type="molecule type" value="Genomic_DNA"/>
</dbReference>
<dbReference type="AlphaFoldDB" id="A0A8J6LL89"/>
<evidence type="ECO:0000259" key="3">
    <source>
        <dbReference type="Pfam" id="PF16697"/>
    </source>
</evidence>
<name>A0A8J6LL89_9FIRM</name>
<evidence type="ECO:0000313" key="4">
    <source>
        <dbReference type="EMBL" id="MBA2132184.1"/>
    </source>
</evidence>
<feature type="region of interest" description="Disordered" evidence="1">
    <location>
        <begin position="1"/>
        <end position="49"/>
    </location>
</feature>
<feature type="transmembrane region" description="Helical" evidence="2">
    <location>
        <begin position="191"/>
        <end position="214"/>
    </location>
</feature>
<feature type="transmembrane region" description="Helical" evidence="2">
    <location>
        <begin position="259"/>
        <end position="280"/>
    </location>
</feature>
<feature type="transmembrane region" description="Helical" evidence="2">
    <location>
        <begin position="226"/>
        <end position="247"/>
    </location>
</feature>
<accession>A0A8J6LL89</accession>
<feature type="transmembrane region" description="Helical" evidence="2">
    <location>
        <begin position="153"/>
        <end position="171"/>
    </location>
</feature>
<dbReference type="RefSeq" id="WP_181338639.1">
    <property type="nucleotide sequence ID" value="NZ_JAAKDE010000002.1"/>
</dbReference>
<keyword evidence="2" id="KW-0812">Transmembrane</keyword>
<evidence type="ECO:0000256" key="1">
    <source>
        <dbReference type="SAM" id="MobiDB-lite"/>
    </source>
</evidence>
<feature type="compositionally biased region" description="Low complexity" evidence="1">
    <location>
        <begin position="11"/>
        <end position="23"/>
    </location>
</feature>
<gene>
    <name evidence="4" type="ORF">G5B42_01260</name>
</gene>
<proteinExistence type="predicted"/>
<dbReference type="Proteomes" id="UP000657177">
    <property type="component" value="Unassembled WGS sequence"/>
</dbReference>
<dbReference type="InterPro" id="IPR008984">
    <property type="entry name" value="SMAD_FHA_dom_sf"/>
</dbReference>
<protein>
    <recommendedName>
        <fullName evidence="3">YscD cytoplasmic domain-containing protein</fullName>
    </recommendedName>
</protein>
<feature type="transmembrane region" description="Helical" evidence="2">
    <location>
        <begin position="292"/>
        <end position="317"/>
    </location>
</feature>
<organism evidence="4 5">
    <name type="scientific">Capillibacterium thermochitinicola</name>
    <dbReference type="NCBI Taxonomy" id="2699427"/>
    <lineage>
        <taxon>Bacteria</taxon>
        <taxon>Bacillati</taxon>
        <taxon>Bacillota</taxon>
        <taxon>Capillibacterium</taxon>
    </lineage>
</organism>
<comment type="caution">
    <text evidence="4">The sequence shown here is derived from an EMBL/GenBank/DDBJ whole genome shotgun (WGS) entry which is preliminary data.</text>
</comment>
<dbReference type="CDD" id="cd00060">
    <property type="entry name" value="FHA"/>
    <property type="match status" value="1"/>
</dbReference>
<dbReference type="Pfam" id="PF16697">
    <property type="entry name" value="Yop-YscD_cpl"/>
    <property type="match status" value="1"/>
</dbReference>
<keyword evidence="2" id="KW-1133">Transmembrane helix</keyword>
<dbReference type="SUPFAM" id="SSF49879">
    <property type="entry name" value="SMAD/FHA domain"/>
    <property type="match status" value="1"/>
</dbReference>
<feature type="domain" description="YscD cytoplasmic" evidence="3">
    <location>
        <begin position="356"/>
        <end position="443"/>
    </location>
</feature>
<evidence type="ECO:0000256" key="2">
    <source>
        <dbReference type="SAM" id="Phobius"/>
    </source>
</evidence>
<keyword evidence="2" id="KW-0472">Membrane</keyword>
<dbReference type="Gene3D" id="2.60.200.20">
    <property type="match status" value="1"/>
</dbReference>
<keyword evidence="5" id="KW-1185">Reference proteome</keyword>
<sequence>MTKETGGEKAGAGLQEEAQQAKQQAEEQAETGRGKVWPGEQDGGTNAPCRWEITAEELDAVLVEPGTAAGAAEHSSPWEITGAELDDIRQALIFTAEELDAVRPRLELFPEELDAAGAVKGSFPPEQGELPSQKIPSKPESFKAKMRGLIPTNLWQMAVAGLCGAVLAWLVDECLFPDHYTYGSFMEMVLGMAWWGCLISGIIGFSFGTVESLLNRQYGLALRKGFRWMLGAALGGFIGSGAGQMLYSLLGGGGIGQPLLWQIIARTLGWTLLGAGMGMANGWMAGNKKRMVNGLIGGMAGGAAGGLVFDLICIPLPYGEGSVARLVGFLALGGGIGALIGLVEHFRREVWLAAVSGPMQGKEFILFGARTVFGSSGKADIVLYGDASVPPYAFRVDVINDSSYRGTDLTGRGMVMHNNHSAQRFTLRNGDLIGIGKHLLQFRVKEG</sequence>
<reference evidence="4" key="1">
    <citation type="submission" date="2020-06" db="EMBL/GenBank/DDBJ databases">
        <title>Novel chitinolytic bacterium.</title>
        <authorList>
            <person name="Ungkulpasvich U."/>
            <person name="Kosugi A."/>
            <person name="Uke A."/>
        </authorList>
    </citation>
    <scope>NUCLEOTIDE SEQUENCE</scope>
    <source>
        <strain evidence="4">UUS1-1</strain>
    </source>
</reference>
<evidence type="ECO:0000313" key="5">
    <source>
        <dbReference type="Proteomes" id="UP000657177"/>
    </source>
</evidence>
<dbReference type="InterPro" id="IPR032030">
    <property type="entry name" value="YscD_cytoplasmic_dom"/>
</dbReference>
<feature type="transmembrane region" description="Helical" evidence="2">
    <location>
        <begin position="323"/>
        <end position="343"/>
    </location>
</feature>